<gene>
    <name evidence="4 6" type="primary">fliE</name>
    <name evidence="6" type="ORF">GTU67_01000</name>
</gene>
<keyword evidence="3 4" id="KW-0975">Bacterial flagellum</keyword>
<evidence type="ECO:0000256" key="1">
    <source>
        <dbReference type="ARBA" id="ARBA00004117"/>
    </source>
</evidence>
<proteinExistence type="inferred from homology"/>
<dbReference type="RefSeq" id="WP_185778331.1">
    <property type="nucleotide sequence ID" value="NZ_JACJUU010000001.1"/>
</dbReference>
<reference evidence="6 7" key="1">
    <citation type="submission" date="2020-08" db="EMBL/GenBank/DDBJ databases">
        <title>Paraeoetvoesia sp. YC-7-48 draft genome sequence.</title>
        <authorList>
            <person name="Yao L."/>
        </authorList>
    </citation>
    <scope>NUCLEOTIDE SEQUENCE [LARGE SCALE GENOMIC DNA]</scope>
    <source>
        <strain evidence="7">YC-7-48</strain>
    </source>
</reference>
<comment type="subcellular location">
    <subcellularLocation>
        <location evidence="1 4">Bacterial flagellum basal body</location>
    </subcellularLocation>
</comment>
<accession>A0A842HIM1</accession>
<keyword evidence="6" id="KW-0966">Cell projection</keyword>
<keyword evidence="7" id="KW-1185">Reference proteome</keyword>
<dbReference type="PRINTS" id="PR01006">
    <property type="entry name" value="FLGHOOKFLIE"/>
</dbReference>
<dbReference type="Pfam" id="PF02049">
    <property type="entry name" value="FliE"/>
    <property type="match status" value="1"/>
</dbReference>
<evidence type="ECO:0000313" key="6">
    <source>
        <dbReference type="EMBL" id="MBC2768489.1"/>
    </source>
</evidence>
<dbReference type="AlphaFoldDB" id="A0A842HIM1"/>
<comment type="caution">
    <text evidence="6">The sequence shown here is derived from an EMBL/GenBank/DDBJ whole genome shotgun (WGS) entry which is preliminary data.</text>
</comment>
<protein>
    <recommendedName>
        <fullName evidence="4 5">Flagellar hook-basal body complex protein FliE</fullName>
    </recommendedName>
</protein>
<sequence>MAIQQSSAIENVLAQMRSVAQAAQAQPANNGAPAIEPGGFANELQRSLQRVAQMQNSATAQAKAFQLGDPNIALNDVMIDMQKASVAFQATVQVRNRLVAAYQEIASMPV</sequence>
<keyword evidence="6" id="KW-0282">Flagellum</keyword>
<dbReference type="InterPro" id="IPR001624">
    <property type="entry name" value="FliE"/>
</dbReference>
<dbReference type="GO" id="GO:0071973">
    <property type="term" value="P:bacterial-type flagellum-dependent cell motility"/>
    <property type="evidence" value="ECO:0007669"/>
    <property type="project" value="InterPro"/>
</dbReference>
<dbReference type="GO" id="GO:0009425">
    <property type="term" value="C:bacterial-type flagellum basal body"/>
    <property type="evidence" value="ECO:0007669"/>
    <property type="project" value="UniProtKB-SubCell"/>
</dbReference>
<dbReference type="EMBL" id="JACJUU010000001">
    <property type="protein sequence ID" value="MBC2768489.1"/>
    <property type="molecule type" value="Genomic_DNA"/>
</dbReference>
<evidence type="ECO:0000256" key="2">
    <source>
        <dbReference type="ARBA" id="ARBA00009272"/>
    </source>
</evidence>
<name>A0A842HIM1_9BURK</name>
<comment type="similarity">
    <text evidence="2 4">Belongs to the FliE family.</text>
</comment>
<dbReference type="HAMAP" id="MF_00724">
    <property type="entry name" value="FliE"/>
    <property type="match status" value="1"/>
</dbReference>
<dbReference type="GO" id="GO:0003774">
    <property type="term" value="F:cytoskeletal motor activity"/>
    <property type="evidence" value="ECO:0007669"/>
    <property type="project" value="InterPro"/>
</dbReference>
<organism evidence="6 7">
    <name type="scientific">Pusillimonas minor</name>
    <dbReference type="NCBI Taxonomy" id="2697024"/>
    <lineage>
        <taxon>Bacteria</taxon>
        <taxon>Pseudomonadati</taxon>
        <taxon>Pseudomonadota</taxon>
        <taxon>Betaproteobacteria</taxon>
        <taxon>Burkholderiales</taxon>
        <taxon>Alcaligenaceae</taxon>
        <taxon>Pusillimonas</taxon>
    </lineage>
</organism>
<keyword evidence="6" id="KW-0969">Cilium</keyword>
<evidence type="ECO:0000256" key="3">
    <source>
        <dbReference type="ARBA" id="ARBA00023143"/>
    </source>
</evidence>
<dbReference type="Proteomes" id="UP000545386">
    <property type="component" value="Unassembled WGS sequence"/>
</dbReference>
<dbReference type="PANTHER" id="PTHR34653">
    <property type="match status" value="1"/>
</dbReference>
<evidence type="ECO:0000313" key="7">
    <source>
        <dbReference type="Proteomes" id="UP000545386"/>
    </source>
</evidence>
<dbReference type="GO" id="GO:0005198">
    <property type="term" value="F:structural molecule activity"/>
    <property type="evidence" value="ECO:0007669"/>
    <property type="project" value="UniProtKB-UniRule"/>
</dbReference>
<evidence type="ECO:0000256" key="5">
    <source>
        <dbReference type="NCBIfam" id="TIGR00205"/>
    </source>
</evidence>
<dbReference type="NCBIfam" id="TIGR00205">
    <property type="entry name" value="fliE"/>
    <property type="match status" value="1"/>
</dbReference>
<dbReference type="PANTHER" id="PTHR34653:SF1">
    <property type="entry name" value="FLAGELLAR HOOK-BASAL BODY COMPLEX PROTEIN FLIE"/>
    <property type="match status" value="1"/>
</dbReference>
<evidence type="ECO:0000256" key="4">
    <source>
        <dbReference type="HAMAP-Rule" id="MF_00724"/>
    </source>
</evidence>